<keyword evidence="6" id="KW-0507">mRNA processing</keyword>
<gene>
    <name evidence="17" type="ORF">BYL167_LOCUS2150</name>
    <name evidence="12" type="ORF">CJN711_LOCUS37786</name>
    <name evidence="13" type="ORF">KQP761_LOCUS25568</name>
    <name evidence="14" type="ORF">MBJ925_LOCUS9899</name>
    <name evidence="20" type="ORF">OVN521_LOCUS22743</name>
    <name evidence="18" type="ORF">SMN809_LOCUS2433</name>
    <name evidence="19" type="ORF">UXM345_LOCUS22459</name>
    <name evidence="15" type="ORF">WKI299_LOCUS9557</name>
    <name evidence="16" type="ORF">XDN619_LOCUS12166</name>
</gene>
<dbReference type="EMBL" id="CAJOBG010004993">
    <property type="protein sequence ID" value="CAF4135170.1"/>
    <property type="molecule type" value="Genomic_DNA"/>
</dbReference>
<name>A0A816D1C5_9BILA</name>
<dbReference type="EMBL" id="CAJNRF010003133">
    <property type="protein sequence ID" value="CAF2047608.1"/>
    <property type="molecule type" value="Genomic_DNA"/>
</dbReference>
<evidence type="ECO:0000313" key="14">
    <source>
        <dbReference type="EMBL" id="CAF2030623.1"/>
    </source>
</evidence>
<comment type="similarity">
    <text evidence="3">Belongs to the SNUT3 family.</text>
</comment>
<dbReference type="GO" id="GO:0071011">
    <property type="term" value="C:precatalytic spliceosome"/>
    <property type="evidence" value="ECO:0007669"/>
    <property type="project" value="TreeGrafter"/>
</dbReference>
<dbReference type="EMBL" id="CAJNRG010004772">
    <property type="protein sequence ID" value="CAF2069008.1"/>
    <property type="molecule type" value="Genomic_DNA"/>
</dbReference>
<proteinExistence type="inferred from homology"/>
<feature type="domain" description="U4/U6.U5 small nuclear ribonucleoprotein 27kDa protein" evidence="11">
    <location>
        <begin position="106"/>
        <end position="162"/>
    </location>
</feature>
<reference evidence="13" key="1">
    <citation type="submission" date="2021-02" db="EMBL/GenBank/DDBJ databases">
        <authorList>
            <person name="Nowell W R."/>
        </authorList>
    </citation>
    <scope>NUCLEOTIDE SEQUENCE</scope>
</reference>
<evidence type="ECO:0000256" key="7">
    <source>
        <dbReference type="ARBA" id="ARBA00023187"/>
    </source>
</evidence>
<dbReference type="Proteomes" id="UP000663834">
    <property type="component" value="Unassembled WGS sequence"/>
</dbReference>
<dbReference type="Proteomes" id="UP000663887">
    <property type="component" value="Unassembled WGS sequence"/>
</dbReference>
<evidence type="ECO:0000256" key="9">
    <source>
        <dbReference type="ARBA" id="ARBA00031864"/>
    </source>
</evidence>
<evidence type="ECO:0000256" key="6">
    <source>
        <dbReference type="ARBA" id="ARBA00022664"/>
    </source>
</evidence>
<evidence type="ECO:0000313" key="21">
    <source>
        <dbReference type="Proteomes" id="UP000663834"/>
    </source>
</evidence>
<comment type="function">
    <text evidence="1">May play a role in mRNA splicing.</text>
</comment>
<dbReference type="Proteomes" id="UP000663824">
    <property type="component" value="Unassembled WGS sequence"/>
</dbReference>
<dbReference type="EMBL" id="CAJOBF010003707">
    <property type="protein sequence ID" value="CAF4104825.1"/>
    <property type="molecule type" value="Genomic_DNA"/>
</dbReference>
<dbReference type="EMBL" id="CAJNRE010003915">
    <property type="protein sequence ID" value="CAF2030623.1"/>
    <property type="molecule type" value="Genomic_DNA"/>
</dbReference>
<dbReference type="Proteomes" id="UP000663855">
    <property type="component" value="Unassembled WGS sequence"/>
</dbReference>
<evidence type="ECO:0000256" key="3">
    <source>
        <dbReference type="ARBA" id="ARBA00008218"/>
    </source>
</evidence>
<evidence type="ECO:0000256" key="4">
    <source>
        <dbReference type="ARBA" id="ARBA00011825"/>
    </source>
</evidence>
<evidence type="ECO:0000313" key="20">
    <source>
        <dbReference type="EMBL" id="CAF4135170.1"/>
    </source>
</evidence>
<evidence type="ECO:0000313" key="19">
    <source>
        <dbReference type="EMBL" id="CAF4104825.1"/>
    </source>
</evidence>
<dbReference type="Proteomes" id="UP000663842">
    <property type="component" value="Unassembled WGS sequence"/>
</dbReference>
<dbReference type="Proteomes" id="UP000663866">
    <property type="component" value="Unassembled WGS sequence"/>
</dbReference>
<protein>
    <recommendedName>
        <fullName evidence="5">U4/U6.U5 small nuclear ribonucleoprotein 27 kDa protein</fullName>
    </recommendedName>
    <alternativeName>
        <fullName evidence="9">U4/U6.U5 tri-snRNP-associated protein 3</fullName>
    </alternativeName>
</protein>
<feature type="compositionally biased region" description="Basic and acidic residues" evidence="10">
    <location>
        <begin position="40"/>
        <end position="65"/>
    </location>
</feature>
<evidence type="ECO:0000313" key="13">
    <source>
        <dbReference type="EMBL" id="CAF1627279.1"/>
    </source>
</evidence>
<evidence type="ECO:0000313" key="22">
    <source>
        <dbReference type="Proteomes" id="UP000663866"/>
    </source>
</evidence>
<dbReference type="Proteomes" id="UP000663856">
    <property type="component" value="Unassembled WGS sequence"/>
</dbReference>
<keyword evidence="22" id="KW-1185">Reference proteome</keyword>
<dbReference type="Proteomes" id="UP000681967">
    <property type="component" value="Unassembled WGS sequence"/>
</dbReference>
<comment type="subunit">
    <text evidence="4">Part of a tri-snRNP complex.</text>
</comment>
<dbReference type="EMBL" id="CAJOBI010000446">
    <property type="protein sequence ID" value="CAF3823561.1"/>
    <property type="molecule type" value="Genomic_DNA"/>
</dbReference>
<evidence type="ECO:0000313" key="16">
    <source>
        <dbReference type="EMBL" id="CAF2069008.1"/>
    </source>
</evidence>
<evidence type="ECO:0000256" key="8">
    <source>
        <dbReference type="ARBA" id="ARBA00023242"/>
    </source>
</evidence>
<dbReference type="EMBL" id="CAJNOV010018465">
    <property type="protein sequence ID" value="CAF1620148.1"/>
    <property type="molecule type" value="Genomic_DNA"/>
</dbReference>
<dbReference type="EMBL" id="CAJNOW010013941">
    <property type="protein sequence ID" value="CAF1627279.1"/>
    <property type="molecule type" value="Genomic_DNA"/>
</dbReference>
<dbReference type="PANTHER" id="PTHR31077:SF1">
    <property type="entry name" value="U4_U6.U5 SMALL NUCLEAR RIBONUCLEOPROTEIN 27 KDA PROTEIN"/>
    <property type="match status" value="1"/>
</dbReference>
<evidence type="ECO:0000256" key="1">
    <source>
        <dbReference type="ARBA" id="ARBA00003632"/>
    </source>
</evidence>
<accession>A0A816D1C5</accession>
<dbReference type="Pfam" id="PF08648">
    <property type="entry name" value="SNRNP27"/>
    <property type="match status" value="1"/>
</dbReference>
<comment type="caution">
    <text evidence="13">The sequence shown here is derived from an EMBL/GenBank/DDBJ whole genome shotgun (WGS) entry which is preliminary data.</text>
</comment>
<evidence type="ECO:0000256" key="5">
    <source>
        <dbReference type="ARBA" id="ARBA00014357"/>
    </source>
</evidence>
<evidence type="ECO:0000259" key="11">
    <source>
        <dbReference type="Pfam" id="PF08648"/>
    </source>
</evidence>
<evidence type="ECO:0000256" key="2">
    <source>
        <dbReference type="ARBA" id="ARBA00004123"/>
    </source>
</evidence>
<evidence type="ECO:0000313" key="12">
    <source>
        <dbReference type="EMBL" id="CAF1620148.1"/>
    </source>
</evidence>
<keyword evidence="7" id="KW-0508">mRNA splicing</keyword>
<evidence type="ECO:0000313" key="18">
    <source>
        <dbReference type="EMBL" id="CAF3823561.1"/>
    </source>
</evidence>
<organism evidence="13 21">
    <name type="scientific">Rotaria magnacalcarata</name>
    <dbReference type="NCBI Taxonomy" id="392030"/>
    <lineage>
        <taxon>Eukaryota</taxon>
        <taxon>Metazoa</taxon>
        <taxon>Spiralia</taxon>
        <taxon>Gnathifera</taxon>
        <taxon>Rotifera</taxon>
        <taxon>Eurotatoria</taxon>
        <taxon>Bdelloidea</taxon>
        <taxon>Philodinida</taxon>
        <taxon>Philodinidae</taxon>
        <taxon>Rotaria</taxon>
    </lineage>
</organism>
<dbReference type="GO" id="GO:0006397">
    <property type="term" value="P:mRNA processing"/>
    <property type="evidence" value="ECO:0007669"/>
    <property type="project" value="UniProtKB-KW"/>
</dbReference>
<dbReference type="Proteomes" id="UP000676336">
    <property type="component" value="Unassembled WGS sequence"/>
</dbReference>
<dbReference type="InterPro" id="IPR013957">
    <property type="entry name" value="SNRNP27"/>
</dbReference>
<dbReference type="EMBL" id="CAJOBH010000361">
    <property type="protein sequence ID" value="CAF3785316.1"/>
    <property type="molecule type" value="Genomic_DNA"/>
</dbReference>
<evidence type="ECO:0000313" key="17">
    <source>
        <dbReference type="EMBL" id="CAF3785316.1"/>
    </source>
</evidence>
<feature type="region of interest" description="Disordered" evidence="10">
    <location>
        <begin position="1"/>
        <end position="105"/>
    </location>
</feature>
<dbReference type="GO" id="GO:0008380">
    <property type="term" value="P:RNA splicing"/>
    <property type="evidence" value="ECO:0007669"/>
    <property type="project" value="UniProtKB-KW"/>
</dbReference>
<comment type="subcellular location">
    <subcellularLocation>
        <location evidence="2">Nucleus</location>
    </subcellularLocation>
</comment>
<dbReference type="AlphaFoldDB" id="A0A816D1C5"/>
<evidence type="ECO:0000313" key="15">
    <source>
        <dbReference type="EMBL" id="CAF2047608.1"/>
    </source>
</evidence>
<dbReference type="PANTHER" id="PTHR31077">
    <property type="entry name" value="U4/U6.U5 SMALL NUCLEAR RIBONUCLEOPROTEIN 27 KDA PROTEIN"/>
    <property type="match status" value="1"/>
</dbReference>
<sequence length="163" mass="19154">MPRSRSRSRSPRDRYGNNRYRGGGAPNVGNNRKRYSRSRSPRDRDPRGDRTYRDRDRHQQKPERPNKRHSRSRSPSPKAFGNKIVDKRMEPTQRIFDPAELQGKTEDEIEMMKTMGFASFDTTKGKHTEGPTNAFGTNIQQKRRYRQYMNRKGGFNRPLDPIA</sequence>
<dbReference type="OrthoDB" id="21368at2759"/>
<keyword evidence="8" id="KW-0539">Nucleus</keyword>
<evidence type="ECO:0000256" key="10">
    <source>
        <dbReference type="SAM" id="MobiDB-lite"/>
    </source>
</evidence>